<dbReference type="AlphaFoldDB" id="A0A4R1KSU6"/>
<dbReference type="RefSeq" id="WP_132302447.1">
    <property type="nucleotide sequence ID" value="NZ_CP170642.1"/>
</dbReference>
<evidence type="ECO:0000259" key="1">
    <source>
        <dbReference type="Pfam" id="PF00535"/>
    </source>
</evidence>
<dbReference type="InterPro" id="IPR029044">
    <property type="entry name" value="Nucleotide-diphossugar_trans"/>
</dbReference>
<dbReference type="CDD" id="cd00761">
    <property type="entry name" value="Glyco_tranf_GTA_type"/>
    <property type="match status" value="1"/>
</dbReference>
<dbReference type="Proteomes" id="UP000295496">
    <property type="component" value="Unassembled WGS sequence"/>
</dbReference>
<dbReference type="InterPro" id="IPR001173">
    <property type="entry name" value="Glyco_trans_2-like"/>
</dbReference>
<dbReference type="Pfam" id="PF00535">
    <property type="entry name" value="Glycos_transf_2"/>
    <property type="match status" value="1"/>
</dbReference>
<accession>A0A4R1KSU6</accession>
<proteinExistence type="predicted"/>
<dbReference type="PANTHER" id="PTHR22916">
    <property type="entry name" value="GLYCOSYLTRANSFERASE"/>
    <property type="match status" value="1"/>
</dbReference>
<sequence length="293" mass="33722">MFSIIIPSYNRNLEVNRLLVSLEQQTAKNFDVIVVDDCSPNPLKIDRTFSFEVKLIRNEQNAGPAQSRNNGAKMATGEWLLFLDDDDRFDERKCQMIAETIEQNSTLNFIYHPAKCEMVNEKFSYVTKPIKEQEISLERILLVNKIGGMPMIAIKKDFFWQLGGLSTALKSLEDYEFVLKAVSCPDFRPKYIDEPLSICAFHTKRSSVSTNTENTEKAIAMIGQQYVKTEQQAKNFAINSLYMLAYPYAMNLSRKAGYYYFKIFMLSHNVKHLMIAIVSSISPRLAINLKRYI</sequence>
<evidence type="ECO:0000313" key="3">
    <source>
        <dbReference type="Proteomes" id="UP000295496"/>
    </source>
</evidence>
<name>A0A4R1KSU6_9PAST</name>
<protein>
    <submittedName>
        <fullName evidence="2">Glycosyl transferase family 2</fullName>
    </submittedName>
</protein>
<keyword evidence="3" id="KW-1185">Reference proteome</keyword>
<gene>
    <name evidence="2" type="ORF">EV692_1865</name>
</gene>
<feature type="domain" description="Glycosyltransferase 2-like" evidence="1">
    <location>
        <begin position="3"/>
        <end position="157"/>
    </location>
</feature>
<dbReference type="SUPFAM" id="SSF53448">
    <property type="entry name" value="Nucleotide-diphospho-sugar transferases"/>
    <property type="match status" value="1"/>
</dbReference>
<reference evidence="2 3" key="1">
    <citation type="submission" date="2019-03" db="EMBL/GenBank/DDBJ databases">
        <title>Genomic Encyclopedia of Type Strains, Phase IV (KMG-IV): sequencing the most valuable type-strain genomes for metagenomic binning, comparative biology and taxonomic classification.</title>
        <authorList>
            <person name="Goeker M."/>
        </authorList>
    </citation>
    <scope>NUCLEOTIDE SEQUENCE [LARGE SCALE GENOMIC DNA]</scope>
    <source>
        <strain evidence="2 3">DSM 10053</strain>
    </source>
</reference>
<keyword evidence="2" id="KW-0808">Transferase</keyword>
<dbReference type="Gene3D" id="3.90.550.10">
    <property type="entry name" value="Spore Coat Polysaccharide Biosynthesis Protein SpsA, Chain A"/>
    <property type="match status" value="1"/>
</dbReference>
<evidence type="ECO:0000313" key="2">
    <source>
        <dbReference type="EMBL" id="TCK68165.1"/>
    </source>
</evidence>
<comment type="caution">
    <text evidence="2">The sequence shown here is derived from an EMBL/GenBank/DDBJ whole genome shotgun (WGS) entry which is preliminary data.</text>
</comment>
<dbReference type="PANTHER" id="PTHR22916:SF3">
    <property type="entry name" value="UDP-GLCNAC:BETAGAL BETA-1,3-N-ACETYLGLUCOSAMINYLTRANSFERASE-LIKE PROTEIN 1"/>
    <property type="match status" value="1"/>
</dbReference>
<dbReference type="GO" id="GO:0016758">
    <property type="term" value="F:hexosyltransferase activity"/>
    <property type="evidence" value="ECO:0007669"/>
    <property type="project" value="UniProtKB-ARBA"/>
</dbReference>
<dbReference type="EMBL" id="SMGJ01000006">
    <property type="protein sequence ID" value="TCK68165.1"/>
    <property type="molecule type" value="Genomic_DNA"/>
</dbReference>
<organism evidence="2 3">
    <name type="scientific">Lonepinella koalarum</name>
    <dbReference type="NCBI Taxonomy" id="53417"/>
    <lineage>
        <taxon>Bacteria</taxon>
        <taxon>Pseudomonadati</taxon>
        <taxon>Pseudomonadota</taxon>
        <taxon>Gammaproteobacteria</taxon>
        <taxon>Pasteurellales</taxon>
        <taxon>Pasteurellaceae</taxon>
        <taxon>Lonepinella</taxon>
    </lineage>
</organism>